<dbReference type="Proteomes" id="UP000237271">
    <property type="component" value="Unassembled WGS sequence"/>
</dbReference>
<gene>
    <name evidence="1" type="ORF">PHPALM_13386</name>
</gene>
<evidence type="ECO:0000313" key="1">
    <source>
        <dbReference type="EMBL" id="POM70207.1"/>
    </source>
</evidence>
<dbReference type="EMBL" id="NCKW01007262">
    <property type="protein sequence ID" value="POM70207.1"/>
    <property type="molecule type" value="Genomic_DNA"/>
</dbReference>
<keyword evidence="2" id="KW-1185">Reference proteome</keyword>
<dbReference type="AlphaFoldDB" id="A0A2P4XXA8"/>
<evidence type="ECO:0000313" key="2">
    <source>
        <dbReference type="Proteomes" id="UP000237271"/>
    </source>
</evidence>
<proteinExistence type="predicted"/>
<protein>
    <submittedName>
        <fullName evidence="1">Uncharacterized protein</fullName>
    </submittedName>
</protein>
<comment type="caution">
    <text evidence="1">The sequence shown here is derived from an EMBL/GenBank/DDBJ whole genome shotgun (WGS) entry which is preliminary data.</text>
</comment>
<reference evidence="1 2" key="1">
    <citation type="journal article" date="2017" name="Genome Biol. Evol.">
        <title>Phytophthora megakarya and P. palmivora, closely related causal agents of cacao black pod rot, underwent increases in genome sizes and gene numbers by different mechanisms.</title>
        <authorList>
            <person name="Ali S.S."/>
            <person name="Shao J."/>
            <person name="Lary D.J."/>
            <person name="Kronmiller B."/>
            <person name="Shen D."/>
            <person name="Strem M.D."/>
            <person name="Amoako-Attah I."/>
            <person name="Akrofi A.Y."/>
            <person name="Begoude B.A."/>
            <person name="Ten Hoopen G.M."/>
            <person name="Coulibaly K."/>
            <person name="Kebe B.I."/>
            <person name="Melnick R.L."/>
            <person name="Guiltinan M.J."/>
            <person name="Tyler B.M."/>
            <person name="Meinhardt L.W."/>
            <person name="Bailey B.A."/>
        </authorList>
    </citation>
    <scope>NUCLEOTIDE SEQUENCE [LARGE SCALE GENOMIC DNA]</scope>
    <source>
        <strain evidence="2">sbr112.9</strain>
    </source>
</reference>
<sequence length="160" mass="18314">MLTVGDPEKVAVKGINWVKREIRWRCKEEGHYQVEEWNVHGLEKDIVARPNNPQEHFHGEQNNSLNPHTNIITLVLIIRSISQSYVTKLANVAVGRRGRGTKTNAKISKYGRNKKDYDQTGYNLPQPIDLDNIEALSDDDSDADRLLVWTFVNPQIKTPL</sequence>
<accession>A0A2P4XXA8</accession>
<name>A0A2P4XXA8_9STRA</name>
<organism evidence="1 2">
    <name type="scientific">Phytophthora palmivora</name>
    <dbReference type="NCBI Taxonomy" id="4796"/>
    <lineage>
        <taxon>Eukaryota</taxon>
        <taxon>Sar</taxon>
        <taxon>Stramenopiles</taxon>
        <taxon>Oomycota</taxon>
        <taxon>Peronosporomycetes</taxon>
        <taxon>Peronosporales</taxon>
        <taxon>Peronosporaceae</taxon>
        <taxon>Phytophthora</taxon>
    </lineage>
</organism>